<dbReference type="OrthoDB" id="4474880at2"/>
<dbReference type="Proteomes" id="UP000217103">
    <property type="component" value="Unassembled WGS sequence"/>
</dbReference>
<evidence type="ECO:0000313" key="3">
    <source>
        <dbReference type="Proteomes" id="UP000217103"/>
    </source>
</evidence>
<dbReference type="Pfam" id="PF04972">
    <property type="entry name" value="BON"/>
    <property type="match status" value="1"/>
</dbReference>
<dbReference type="PROSITE" id="PS50914">
    <property type="entry name" value="BON"/>
    <property type="match status" value="1"/>
</dbReference>
<dbReference type="EMBL" id="FNKK01000002">
    <property type="protein sequence ID" value="SDQ34274.1"/>
    <property type="molecule type" value="Genomic_DNA"/>
</dbReference>
<feature type="domain" description="BON" evidence="1">
    <location>
        <begin position="5"/>
        <end position="73"/>
    </location>
</feature>
<sequence>MSDEAPQYIAARVQRALAEDERTSEQGIRVDIRGNQLFLRGEVHMGARRDMITAVAHEAAPDLTVRNEITVVEPRAPEEEESL</sequence>
<organism evidence="2 3">
    <name type="scientific">Thermostaphylospora chromogena</name>
    <dbReference type="NCBI Taxonomy" id="35622"/>
    <lineage>
        <taxon>Bacteria</taxon>
        <taxon>Bacillati</taxon>
        <taxon>Actinomycetota</taxon>
        <taxon>Actinomycetes</taxon>
        <taxon>Streptosporangiales</taxon>
        <taxon>Thermomonosporaceae</taxon>
        <taxon>Thermostaphylospora</taxon>
    </lineage>
</organism>
<dbReference type="InterPro" id="IPR007055">
    <property type="entry name" value="BON_dom"/>
</dbReference>
<dbReference type="STRING" id="35622.SAMN04489764_0303"/>
<dbReference type="AlphaFoldDB" id="A0A1H1A3L2"/>
<reference evidence="2 3" key="1">
    <citation type="submission" date="2016-10" db="EMBL/GenBank/DDBJ databases">
        <authorList>
            <person name="de Groot N.N."/>
        </authorList>
    </citation>
    <scope>NUCLEOTIDE SEQUENCE [LARGE SCALE GENOMIC DNA]</scope>
    <source>
        <strain evidence="2 3">DSM 43794</strain>
    </source>
</reference>
<proteinExistence type="predicted"/>
<evidence type="ECO:0000313" key="2">
    <source>
        <dbReference type="EMBL" id="SDQ34274.1"/>
    </source>
</evidence>
<keyword evidence="3" id="KW-1185">Reference proteome</keyword>
<dbReference type="RefSeq" id="WP_093257096.1">
    <property type="nucleotide sequence ID" value="NZ_FNKK01000002.1"/>
</dbReference>
<name>A0A1H1A3L2_9ACTN</name>
<gene>
    <name evidence="2" type="ORF">SAMN04489764_0303</name>
</gene>
<accession>A0A1H1A3L2</accession>
<protein>
    <submittedName>
        <fullName evidence="2">BON domain-containing protein</fullName>
    </submittedName>
</protein>
<evidence type="ECO:0000259" key="1">
    <source>
        <dbReference type="PROSITE" id="PS50914"/>
    </source>
</evidence>